<evidence type="ECO:0000313" key="1">
    <source>
        <dbReference type="EMBL" id="SJN31936.1"/>
    </source>
</evidence>
<keyword evidence="2" id="KW-1185">Reference proteome</keyword>
<dbReference type="InterPro" id="IPR025447">
    <property type="entry name" value="DUF4192"/>
</dbReference>
<dbReference type="RefSeq" id="WP_094764599.1">
    <property type="nucleotide sequence ID" value="NZ_FUKQ01000032.1"/>
</dbReference>
<organism evidence="1 2">
    <name type="scientific">Luteococcus japonicus LSP_Lj1</name>
    <dbReference type="NCBI Taxonomy" id="1255658"/>
    <lineage>
        <taxon>Bacteria</taxon>
        <taxon>Bacillati</taxon>
        <taxon>Actinomycetota</taxon>
        <taxon>Actinomycetes</taxon>
        <taxon>Propionibacteriales</taxon>
        <taxon>Propionibacteriaceae</taxon>
        <taxon>Luteococcus</taxon>
    </lineage>
</organism>
<dbReference type="EMBL" id="FUKQ01000032">
    <property type="protein sequence ID" value="SJN31936.1"/>
    <property type="molecule type" value="Genomic_DNA"/>
</dbReference>
<gene>
    <name evidence="1" type="ORF">FM114_07770</name>
</gene>
<dbReference type="STRING" id="1255658.FM114_07770"/>
<dbReference type="OrthoDB" id="3264463at2"/>
<evidence type="ECO:0008006" key="3">
    <source>
        <dbReference type="Google" id="ProtNLM"/>
    </source>
</evidence>
<evidence type="ECO:0000313" key="2">
    <source>
        <dbReference type="Proteomes" id="UP000188342"/>
    </source>
</evidence>
<name>A0A1R4JIS9_9ACTN</name>
<sequence length="325" mass="35478">MTTTQERDVTRLRITDSQDFLSLIPYLLGYRPDERLVFVLLDGTKIVLTGALPLDTLDSPDQARHGMMSAVERFPGAMVLLTGWSSNPDLAEEALALAEIWVGPEHVLDSISVQPDRWHSRWGEGQWGRTGDLAHTSTVAQAVVAGMVTVPSREDAVAIVAGPGPDREASLEGRLLDAEDALHSLSWPEWEQRASALHASLTCEEAPSEDAGPDALAELAVLVDDELTRELLWLAMGRRTAKRAELLWGRVVAHTPAEWAVGPLLMLGFASWLSGNGAVLVACIERLLALGERGHQVVMLDTLNREAIPPQSWEQARAREVFGVP</sequence>
<proteinExistence type="predicted"/>
<reference evidence="1 2" key="1">
    <citation type="submission" date="2017-02" db="EMBL/GenBank/DDBJ databases">
        <authorList>
            <person name="Peterson S.W."/>
        </authorList>
    </citation>
    <scope>NUCLEOTIDE SEQUENCE [LARGE SCALE GENOMIC DNA]</scope>
    <source>
        <strain evidence="1 2">LSP_Lj1</strain>
    </source>
</reference>
<dbReference type="Pfam" id="PF13830">
    <property type="entry name" value="DUF4192"/>
    <property type="match status" value="1"/>
</dbReference>
<dbReference type="AlphaFoldDB" id="A0A1R4JIS9"/>
<dbReference type="Proteomes" id="UP000188342">
    <property type="component" value="Unassembled WGS sequence"/>
</dbReference>
<accession>A0A1R4JIS9</accession>
<protein>
    <recommendedName>
        <fullName evidence="3">DUF4192 domain-containing protein</fullName>
    </recommendedName>
</protein>